<keyword evidence="1" id="KW-0547">Nucleotide-binding</keyword>
<dbReference type="Gene3D" id="3.40.50.300">
    <property type="entry name" value="P-loop containing nucleotide triphosphate hydrolases"/>
    <property type="match status" value="2"/>
</dbReference>
<keyword evidence="3 11" id="KW-0347">Helicase</keyword>
<dbReference type="InterPro" id="IPR014001">
    <property type="entry name" value="Helicase_ATP-bd"/>
</dbReference>
<dbReference type="Proteomes" id="UP001596302">
    <property type="component" value="Unassembled WGS sequence"/>
</dbReference>
<dbReference type="InterPro" id="IPR027417">
    <property type="entry name" value="P-loop_NTPase"/>
</dbReference>
<feature type="region of interest" description="Disordered" evidence="7">
    <location>
        <begin position="384"/>
        <end position="438"/>
    </location>
</feature>
<evidence type="ECO:0000256" key="5">
    <source>
        <dbReference type="ARBA" id="ARBA00038437"/>
    </source>
</evidence>
<evidence type="ECO:0000313" key="11">
    <source>
        <dbReference type="EMBL" id="MFC5993132.1"/>
    </source>
</evidence>
<dbReference type="PROSITE" id="PS51194">
    <property type="entry name" value="HELICASE_CTER"/>
    <property type="match status" value="1"/>
</dbReference>
<dbReference type="InterPro" id="IPR011545">
    <property type="entry name" value="DEAD/DEAH_box_helicase_dom"/>
</dbReference>
<dbReference type="CDD" id="cd00268">
    <property type="entry name" value="DEADc"/>
    <property type="match status" value="1"/>
</dbReference>
<protein>
    <submittedName>
        <fullName evidence="11">DEAD/DEAH box helicase</fullName>
        <ecNumber evidence="11">3.6.4.-</ecNumber>
    </submittedName>
</protein>
<dbReference type="EC" id="3.6.4.-" evidence="11"/>
<dbReference type="Pfam" id="PF00271">
    <property type="entry name" value="Helicase_C"/>
    <property type="match status" value="1"/>
</dbReference>
<feature type="short sequence motif" description="Q motif" evidence="6">
    <location>
        <begin position="15"/>
        <end position="43"/>
    </location>
</feature>
<dbReference type="PANTHER" id="PTHR47959:SF13">
    <property type="entry name" value="ATP-DEPENDENT RNA HELICASE RHLE"/>
    <property type="match status" value="1"/>
</dbReference>
<proteinExistence type="inferred from homology"/>
<comment type="similarity">
    <text evidence="5">Belongs to the DEAD box helicase family.</text>
</comment>
<feature type="domain" description="Helicase C-terminal" evidence="9">
    <location>
        <begin position="242"/>
        <end position="390"/>
    </location>
</feature>
<dbReference type="Pfam" id="PF00270">
    <property type="entry name" value="DEAD"/>
    <property type="match status" value="1"/>
</dbReference>
<dbReference type="GO" id="GO:0016787">
    <property type="term" value="F:hydrolase activity"/>
    <property type="evidence" value="ECO:0007669"/>
    <property type="project" value="UniProtKB-KW"/>
</dbReference>
<keyword evidence="2 11" id="KW-0378">Hydrolase</keyword>
<evidence type="ECO:0000259" key="9">
    <source>
        <dbReference type="PROSITE" id="PS51194"/>
    </source>
</evidence>
<dbReference type="SUPFAM" id="SSF52540">
    <property type="entry name" value="P-loop containing nucleoside triphosphate hydrolases"/>
    <property type="match status" value="1"/>
</dbReference>
<dbReference type="CDD" id="cd18787">
    <property type="entry name" value="SF2_C_DEAD"/>
    <property type="match status" value="1"/>
</dbReference>
<evidence type="ECO:0000256" key="7">
    <source>
        <dbReference type="SAM" id="MobiDB-lite"/>
    </source>
</evidence>
<evidence type="ECO:0000256" key="4">
    <source>
        <dbReference type="ARBA" id="ARBA00022840"/>
    </source>
</evidence>
<dbReference type="PANTHER" id="PTHR47959">
    <property type="entry name" value="ATP-DEPENDENT RNA HELICASE RHLE-RELATED"/>
    <property type="match status" value="1"/>
</dbReference>
<evidence type="ECO:0000259" key="10">
    <source>
        <dbReference type="PROSITE" id="PS51195"/>
    </source>
</evidence>
<keyword evidence="12" id="KW-1185">Reference proteome</keyword>
<evidence type="ECO:0000256" key="6">
    <source>
        <dbReference type="PROSITE-ProRule" id="PRU00552"/>
    </source>
</evidence>
<dbReference type="RefSeq" id="WP_379582400.1">
    <property type="nucleotide sequence ID" value="NZ_JBHSQW010000007.1"/>
</dbReference>
<feature type="compositionally biased region" description="Basic and acidic residues" evidence="7">
    <location>
        <begin position="417"/>
        <end position="438"/>
    </location>
</feature>
<dbReference type="InterPro" id="IPR001650">
    <property type="entry name" value="Helicase_C-like"/>
</dbReference>
<organism evidence="11 12">
    <name type="scientific">Pseudonocardia hispaniensis</name>
    <dbReference type="NCBI Taxonomy" id="904933"/>
    <lineage>
        <taxon>Bacteria</taxon>
        <taxon>Bacillati</taxon>
        <taxon>Actinomycetota</taxon>
        <taxon>Actinomycetes</taxon>
        <taxon>Pseudonocardiales</taxon>
        <taxon>Pseudonocardiaceae</taxon>
        <taxon>Pseudonocardia</taxon>
    </lineage>
</organism>
<dbReference type="SMART" id="SM00487">
    <property type="entry name" value="DEXDc"/>
    <property type="match status" value="1"/>
</dbReference>
<dbReference type="SMART" id="SM00490">
    <property type="entry name" value="HELICc"/>
    <property type="match status" value="1"/>
</dbReference>
<evidence type="ECO:0000313" key="12">
    <source>
        <dbReference type="Proteomes" id="UP001596302"/>
    </source>
</evidence>
<dbReference type="InterPro" id="IPR050079">
    <property type="entry name" value="DEAD_box_RNA_helicase"/>
</dbReference>
<dbReference type="EMBL" id="JBHSQW010000007">
    <property type="protein sequence ID" value="MFC5993132.1"/>
    <property type="molecule type" value="Genomic_DNA"/>
</dbReference>
<keyword evidence="4" id="KW-0067">ATP-binding</keyword>
<name>A0ABW1IXM5_9PSEU</name>
<evidence type="ECO:0000256" key="3">
    <source>
        <dbReference type="ARBA" id="ARBA00022806"/>
    </source>
</evidence>
<sequence length="438" mass="46879">MPAEVLWTVPEAGMPSFATLGLPAPVVRALDAEGFAEPFPIQAATLPETLRGRDLLGRGQTGSGKTLAFGLALLSRLAGDRARPRRPRGLVLVPTRELAQQVVEALTPFARSLHLSLTAVVGGVSFNRQAAALERGVDLLVATPGRLTDHTTQGTCDLSGVEITALDEADRMADMGFLPQVRAILDRTPADGQRLLFSATLDGDVATLVKNYLHDPVTRAVAPAVAPVATMDHHVLLVDGADKARVVTEVAARDGRTILFVRTKYGVDRLVRNLRRDGVAAAALHGGKTQNARNRAIAEFRDGRTPVLVATDVAARGIHVDDVSLVVHVDPPADPKDYLHRAGRTARGGESGTVVTLVTPPERHDVERLTQQAGVRPTLTEVSPGDAALTRITGARAPLGRPLPEPRRPRQNPRGGEAGRTRRRATEDRRRRGREVAA</sequence>
<accession>A0ABW1IXM5</accession>
<reference evidence="12" key="1">
    <citation type="journal article" date="2019" name="Int. J. Syst. Evol. Microbiol.">
        <title>The Global Catalogue of Microorganisms (GCM) 10K type strain sequencing project: providing services to taxonomists for standard genome sequencing and annotation.</title>
        <authorList>
            <consortium name="The Broad Institute Genomics Platform"/>
            <consortium name="The Broad Institute Genome Sequencing Center for Infectious Disease"/>
            <person name="Wu L."/>
            <person name="Ma J."/>
        </authorList>
    </citation>
    <scope>NUCLEOTIDE SEQUENCE [LARGE SCALE GENOMIC DNA]</scope>
    <source>
        <strain evidence="12">CCM 8391</strain>
    </source>
</reference>
<comment type="caution">
    <text evidence="11">The sequence shown here is derived from an EMBL/GenBank/DDBJ whole genome shotgun (WGS) entry which is preliminary data.</text>
</comment>
<dbReference type="InterPro" id="IPR044742">
    <property type="entry name" value="DEAD/DEAH_RhlB"/>
</dbReference>
<feature type="domain" description="DEAD-box RNA helicase Q" evidence="10">
    <location>
        <begin position="15"/>
        <end position="43"/>
    </location>
</feature>
<dbReference type="GO" id="GO:0004386">
    <property type="term" value="F:helicase activity"/>
    <property type="evidence" value="ECO:0007669"/>
    <property type="project" value="UniProtKB-KW"/>
</dbReference>
<feature type="domain" description="Helicase ATP-binding" evidence="8">
    <location>
        <begin position="46"/>
        <end position="219"/>
    </location>
</feature>
<gene>
    <name evidence="11" type="ORF">ACFQE5_02780</name>
</gene>
<evidence type="ECO:0000256" key="2">
    <source>
        <dbReference type="ARBA" id="ARBA00022801"/>
    </source>
</evidence>
<evidence type="ECO:0000256" key="1">
    <source>
        <dbReference type="ARBA" id="ARBA00022741"/>
    </source>
</evidence>
<evidence type="ECO:0000259" key="8">
    <source>
        <dbReference type="PROSITE" id="PS51192"/>
    </source>
</evidence>
<dbReference type="PROSITE" id="PS51192">
    <property type="entry name" value="HELICASE_ATP_BIND_1"/>
    <property type="match status" value="1"/>
</dbReference>
<dbReference type="InterPro" id="IPR014014">
    <property type="entry name" value="RNA_helicase_DEAD_Q_motif"/>
</dbReference>
<dbReference type="PROSITE" id="PS51195">
    <property type="entry name" value="Q_MOTIF"/>
    <property type="match status" value="1"/>
</dbReference>